<sequence>MLFTALFDSTLESVVREVRNSKKIDVIGKNTWLAYANDIVFFGEYKSDLILSTIGIGEKIFKKLDFK</sequence>
<dbReference type="AlphaFoldDB" id="A0A6G0ZAF9"/>
<name>A0A6G0ZAF9_APHCR</name>
<gene>
    <name evidence="1" type="ORF">FWK35_00029050</name>
</gene>
<comment type="caution">
    <text evidence="1">The sequence shown here is derived from an EMBL/GenBank/DDBJ whole genome shotgun (WGS) entry which is preliminary data.</text>
</comment>
<protein>
    <submittedName>
        <fullName evidence="1">Retrovirus-related Pol polyprotein LINE-1</fullName>
    </submittedName>
</protein>
<keyword evidence="2" id="KW-1185">Reference proteome</keyword>
<evidence type="ECO:0000313" key="1">
    <source>
        <dbReference type="EMBL" id="KAF0767803.1"/>
    </source>
</evidence>
<dbReference type="Proteomes" id="UP000478052">
    <property type="component" value="Unassembled WGS sequence"/>
</dbReference>
<accession>A0A6G0ZAF9</accession>
<dbReference type="EMBL" id="VUJU01000889">
    <property type="protein sequence ID" value="KAF0767803.1"/>
    <property type="molecule type" value="Genomic_DNA"/>
</dbReference>
<organism evidence="1 2">
    <name type="scientific">Aphis craccivora</name>
    <name type="common">Cowpea aphid</name>
    <dbReference type="NCBI Taxonomy" id="307492"/>
    <lineage>
        <taxon>Eukaryota</taxon>
        <taxon>Metazoa</taxon>
        <taxon>Ecdysozoa</taxon>
        <taxon>Arthropoda</taxon>
        <taxon>Hexapoda</taxon>
        <taxon>Insecta</taxon>
        <taxon>Pterygota</taxon>
        <taxon>Neoptera</taxon>
        <taxon>Paraneoptera</taxon>
        <taxon>Hemiptera</taxon>
        <taxon>Sternorrhyncha</taxon>
        <taxon>Aphidomorpha</taxon>
        <taxon>Aphidoidea</taxon>
        <taxon>Aphididae</taxon>
        <taxon>Aphidini</taxon>
        <taxon>Aphis</taxon>
        <taxon>Aphis</taxon>
    </lineage>
</organism>
<evidence type="ECO:0000313" key="2">
    <source>
        <dbReference type="Proteomes" id="UP000478052"/>
    </source>
</evidence>
<proteinExistence type="predicted"/>
<reference evidence="1 2" key="1">
    <citation type="submission" date="2019-08" db="EMBL/GenBank/DDBJ databases">
        <title>Whole genome of Aphis craccivora.</title>
        <authorList>
            <person name="Voronova N.V."/>
            <person name="Shulinski R.S."/>
            <person name="Bandarenka Y.V."/>
            <person name="Zhorov D.G."/>
            <person name="Warner D."/>
        </authorList>
    </citation>
    <scope>NUCLEOTIDE SEQUENCE [LARGE SCALE GENOMIC DNA]</scope>
    <source>
        <strain evidence="1">180601</strain>
        <tissue evidence="1">Whole Body</tissue>
    </source>
</reference>